<feature type="compositionally biased region" description="Basic and acidic residues" evidence="1">
    <location>
        <begin position="41"/>
        <end position="54"/>
    </location>
</feature>
<feature type="compositionally biased region" description="Basic and acidic residues" evidence="1">
    <location>
        <begin position="77"/>
        <end position="102"/>
    </location>
</feature>
<keyword evidence="3" id="KW-1185">Reference proteome</keyword>
<dbReference type="OrthoDB" id="10629635at2759"/>
<feature type="compositionally biased region" description="Polar residues" evidence="1">
    <location>
        <begin position="129"/>
        <end position="138"/>
    </location>
</feature>
<feature type="compositionally biased region" description="Polar residues" evidence="1">
    <location>
        <begin position="103"/>
        <end position="118"/>
    </location>
</feature>
<sequence>MLYAYKLIEGGQRFKMFADSFWPDTESERQAIITSMMAQRRQREEAEFRRERKAAAVSDSVGDGASETPATSVSGEDSLKVEETELSDERLSSSKGPADHENPTSSQTPSGNIDTHSANGLDAGRGSDGSRQPVTWCG</sequence>
<dbReference type="Proteomes" id="UP000070544">
    <property type="component" value="Unassembled WGS sequence"/>
</dbReference>
<dbReference type="EMBL" id="KQ965767">
    <property type="protein sequence ID" value="KXS14655.1"/>
    <property type="molecule type" value="Genomic_DNA"/>
</dbReference>
<name>A0A139ADY7_GONPJ</name>
<accession>A0A139ADY7</accession>
<evidence type="ECO:0000256" key="1">
    <source>
        <dbReference type="SAM" id="MobiDB-lite"/>
    </source>
</evidence>
<evidence type="ECO:0000313" key="3">
    <source>
        <dbReference type="Proteomes" id="UP000070544"/>
    </source>
</evidence>
<proteinExistence type="predicted"/>
<protein>
    <submittedName>
        <fullName evidence="2">Uncharacterized protein</fullName>
    </submittedName>
</protein>
<gene>
    <name evidence="2" type="ORF">M427DRAFT_135583</name>
</gene>
<reference evidence="2 3" key="1">
    <citation type="journal article" date="2015" name="Genome Biol. Evol.">
        <title>Phylogenomic analyses indicate that early fungi evolved digesting cell walls of algal ancestors of land plants.</title>
        <authorList>
            <person name="Chang Y."/>
            <person name="Wang S."/>
            <person name="Sekimoto S."/>
            <person name="Aerts A.L."/>
            <person name="Choi C."/>
            <person name="Clum A."/>
            <person name="LaButti K.M."/>
            <person name="Lindquist E.A."/>
            <person name="Yee Ngan C."/>
            <person name="Ohm R.A."/>
            <person name="Salamov A.A."/>
            <person name="Grigoriev I.V."/>
            <person name="Spatafora J.W."/>
            <person name="Berbee M.L."/>
        </authorList>
    </citation>
    <scope>NUCLEOTIDE SEQUENCE [LARGE SCALE GENOMIC DNA]</scope>
    <source>
        <strain evidence="2 3">JEL478</strain>
    </source>
</reference>
<feature type="region of interest" description="Disordered" evidence="1">
    <location>
        <begin position="37"/>
        <end position="138"/>
    </location>
</feature>
<evidence type="ECO:0000313" key="2">
    <source>
        <dbReference type="EMBL" id="KXS14655.1"/>
    </source>
</evidence>
<dbReference type="AlphaFoldDB" id="A0A139ADY7"/>
<organism evidence="2 3">
    <name type="scientific">Gonapodya prolifera (strain JEL478)</name>
    <name type="common">Monoblepharis prolifera</name>
    <dbReference type="NCBI Taxonomy" id="1344416"/>
    <lineage>
        <taxon>Eukaryota</taxon>
        <taxon>Fungi</taxon>
        <taxon>Fungi incertae sedis</taxon>
        <taxon>Chytridiomycota</taxon>
        <taxon>Chytridiomycota incertae sedis</taxon>
        <taxon>Monoblepharidomycetes</taxon>
        <taxon>Monoblepharidales</taxon>
        <taxon>Gonapodyaceae</taxon>
        <taxon>Gonapodya</taxon>
    </lineage>
</organism>